<accession>A0A2U2HDG6</accession>
<gene>
    <name evidence="6" type="ORF">C7C56_025530</name>
</gene>
<keyword evidence="2" id="KW-0812">Transmembrane</keyword>
<name>A0A2U2HDG6_9BURK</name>
<evidence type="ECO:0000256" key="1">
    <source>
        <dbReference type="ARBA" id="ARBA00004167"/>
    </source>
</evidence>
<dbReference type="EMBL" id="PXWF02000321">
    <property type="protein sequence ID" value="PWF40988.1"/>
    <property type="molecule type" value="Genomic_DNA"/>
</dbReference>
<evidence type="ECO:0000313" key="6">
    <source>
        <dbReference type="EMBL" id="PWF40988.1"/>
    </source>
</evidence>
<dbReference type="SUPFAM" id="SSF74653">
    <property type="entry name" value="TolA/TonB C-terminal domain"/>
    <property type="match status" value="1"/>
</dbReference>
<dbReference type="Pfam" id="PF03544">
    <property type="entry name" value="TonB_C"/>
    <property type="match status" value="1"/>
</dbReference>
<evidence type="ECO:0000256" key="2">
    <source>
        <dbReference type="ARBA" id="ARBA00022692"/>
    </source>
</evidence>
<reference evidence="6 7" key="1">
    <citation type="submission" date="2018-04" db="EMBL/GenBank/DDBJ databases">
        <title>Massilia violaceinigra sp. nov., a novel purple-pigmented bacterium isolated from Tianshan glacier, Xinjiang, China.</title>
        <authorList>
            <person name="Wang H."/>
        </authorList>
    </citation>
    <scope>NUCLEOTIDE SEQUENCE [LARGE SCALE GENOMIC DNA]</scope>
    <source>
        <strain evidence="6 7">B448-2</strain>
    </source>
</reference>
<evidence type="ECO:0000256" key="4">
    <source>
        <dbReference type="ARBA" id="ARBA00023136"/>
    </source>
</evidence>
<proteinExistence type="predicted"/>
<organism evidence="6 7">
    <name type="scientific">Massilia glaciei</name>
    <dbReference type="NCBI Taxonomy" id="1524097"/>
    <lineage>
        <taxon>Bacteria</taxon>
        <taxon>Pseudomonadati</taxon>
        <taxon>Pseudomonadota</taxon>
        <taxon>Betaproteobacteria</taxon>
        <taxon>Burkholderiales</taxon>
        <taxon>Oxalobacteraceae</taxon>
        <taxon>Telluria group</taxon>
        <taxon>Massilia</taxon>
    </lineage>
</organism>
<evidence type="ECO:0000313" key="7">
    <source>
        <dbReference type="Proteomes" id="UP000241421"/>
    </source>
</evidence>
<dbReference type="Gene3D" id="3.30.1150.10">
    <property type="match status" value="1"/>
</dbReference>
<dbReference type="PROSITE" id="PS52015">
    <property type="entry name" value="TONB_CTD"/>
    <property type="match status" value="1"/>
</dbReference>
<dbReference type="InterPro" id="IPR006260">
    <property type="entry name" value="TonB/TolA_C"/>
</dbReference>
<dbReference type="RefSeq" id="WP_106760158.1">
    <property type="nucleotide sequence ID" value="NZ_PXWF02000321.1"/>
</dbReference>
<evidence type="ECO:0000256" key="3">
    <source>
        <dbReference type="ARBA" id="ARBA00022989"/>
    </source>
</evidence>
<comment type="subcellular location">
    <subcellularLocation>
        <location evidence="1">Membrane</location>
        <topology evidence="1">Single-pass membrane protein</topology>
    </subcellularLocation>
</comment>
<dbReference type="InterPro" id="IPR037682">
    <property type="entry name" value="TonB_C"/>
</dbReference>
<dbReference type="AlphaFoldDB" id="A0A2U2HDG6"/>
<feature type="domain" description="TonB C-terminal" evidence="5">
    <location>
        <begin position="47"/>
        <end position="141"/>
    </location>
</feature>
<dbReference type="Proteomes" id="UP000241421">
    <property type="component" value="Unassembled WGS sequence"/>
</dbReference>
<keyword evidence="7" id="KW-1185">Reference proteome</keyword>
<keyword evidence="3" id="KW-1133">Transmembrane helix</keyword>
<evidence type="ECO:0000259" key="5">
    <source>
        <dbReference type="PROSITE" id="PS52015"/>
    </source>
</evidence>
<dbReference type="NCBIfam" id="TIGR01352">
    <property type="entry name" value="tonB_Cterm"/>
    <property type="match status" value="1"/>
</dbReference>
<dbReference type="GO" id="GO:0055085">
    <property type="term" value="P:transmembrane transport"/>
    <property type="evidence" value="ECO:0007669"/>
    <property type="project" value="InterPro"/>
</dbReference>
<keyword evidence="4" id="KW-0472">Membrane</keyword>
<protein>
    <submittedName>
        <fullName evidence="6">TonB family protein</fullName>
    </submittedName>
</protein>
<sequence length="220" mass="24229">MDHLHNQYFADKNADQVHLMKRSFFTLLFVYCLAVQAQPSALNDKVVQNLGEHLFGPGQALYPSALANTGAQGTAVIEGVAHPGGTLSGLKVVKTSRSAALDRNALVLVKIIDLDMKKTLAEPMKFTVSIVFMRDSLETLKEKPCSDFIADYDYFTKTFPELPSKKMPLIGYASGILLLAKMDAYKALMAREEAVIASAVARCRAHPENRFMATFVREIG</sequence>
<dbReference type="GO" id="GO:0016020">
    <property type="term" value="C:membrane"/>
    <property type="evidence" value="ECO:0007669"/>
    <property type="project" value="UniProtKB-SubCell"/>
</dbReference>
<comment type="caution">
    <text evidence="6">The sequence shown here is derived from an EMBL/GenBank/DDBJ whole genome shotgun (WGS) entry which is preliminary data.</text>
</comment>